<protein>
    <submittedName>
        <fullName evidence="4">Kirola-like</fullName>
    </submittedName>
</protein>
<comment type="similarity">
    <text evidence="1">Belongs to the MLP family.</text>
</comment>
<evidence type="ECO:0000313" key="4">
    <source>
        <dbReference type="RefSeq" id="XP_022143410.1"/>
    </source>
</evidence>
<dbReference type="RefSeq" id="XP_022143410.1">
    <property type="nucleotide sequence ID" value="XM_022287718.1"/>
</dbReference>
<dbReference type="GeneID" id="111013289"/>
<dbReference type="PANTHER" id="PTHR31338:SF16">
    <property type="entry name" value="POLYKETIDE CYCLASE_DEHYDRASE AND LIPID TRANSPORT SUPERFAMILY PROTEIN"/>
    <property type="match status" value="1"/>
</dbReference>
<sequence>MAQIAKISEQVQLKSCGQKFYDHFANKMDRFAHLFPQNLKGYEFVEGNGFTHGSVMYWIYYWFVFGQNTGIPAEVKTRLMVDEPNKSITFECVEGDLLKDFEVFQVRVEVTDGGNSGMSSVRWCMEFVKKNEDVPSPHNYLQFGVKVCKGLDAYLSNK</sequence>
<reference evidence="4" key="1">
    <citation type="submission" date="2025-08" db="UniProtKB">
        <authorList>
            <consortium name="RefSeq"/>
        </authorList>
    </citation>
    <scope>IDENTIFICATION</scope>
    <source>
        <strain evidence="4">OHB3-1</strain>
    </source>
</reference>
<dbReference type="Proteomes" id="UP000504603">
    <property type="component" value="Unplaced"/>
</dbReference>
<evidence type="ECO:0000256" key="1">
    <source>
        <dbReference type="ARBA" id="ARBA00038242"/>
    </source>
</evidence>
<dbReference type="InterPro" id="IPR052006">
    <property type="entry name" value="MLP-like"/>
</dbReference>
<gene>
    <name evidence="4" type="primary">LOC111013289</name>
</gene>
<dbReference type="OrthoDB" id="1072116at2759"/>
<dbReference type="KEGG" id="mcha:111013289"/>
<feature type="domain" description="Bet v I/Major latex protein" evidence="2">
    <location>
        <begin position="2"/>
        <end position="158"/>
    </location>
</feature>
<dbReference type="InterPro" id="IPR000916">
    <property type="entry name" value="Bet_v_I/MLP"/>
</dbReference>
<dbReference type="SUPFAM" id="SSF55961">
    <property type="entry name" value="Bet v1-like"/>
    <property type="match status" value="1"/>
</dbReference>
<dbReference type="PANTHER" id="PTHR31338">
    <property type="entry name" value="POLYKETIDE CYCLASE/DEHYDRASE AND LIPID TRANSPORT SUPERFAMILY PROTEIN"/>
    <property type="match status" value="1"/>
</dbReference>
<name>A0A6J1CNR0_MOMCH</name>
<dbReference type="GO" id="GO:0006952">
    <property type="term" value="P:defense response"/>
    <property type="evidence" value="ECO:0007669"/>
    <property type="project" value="InterPro"/>
</dbReference>
<accession>A0A6J1CNR0</accession>
<dbReference type="AlphaFoldDB" id="A0A6J1CNR0"/>
<dbReference type="Pfam" id="PF00407">
    <property type="entry name" value="Bet_v_1"/>
    <property type="match status" value="1"/>
</dbReference>
<dbReference type="Gene3D" id="3.30.530.20">
    <property type="match status" value="1"/>
</dbReference>
<proteinExistence type="inferred from homology"/>
<keyword evidence="3" id="KW-1185">Reference proteome</keyword>
<dbReference type="InterPro" id="IPR023393">
    <property type="entry name" value="START-like_dom_sf"/>
</dbReference>
<organism evidence="3 4">
    <name type="scientific">Momordica charantia</name>
    <name type="common">Bitter gourd</name>
    <name type="synonym">Balsam pear</name>
    <dbReference type="NCBI Taxonomy" id="3673"/>
    <lineage>
        <taxon>Eukaryota</taxon>
        <taxon>Viridiplantae</taxon>
        <taxon>Streptophyta</taxon>
        <taxon>Embryophyta</taxon>
        <taxon>Tracheophyta</taxon>
        <taxon>Spermatophyta</taxon>
        <taxon>Magnoliopsida</taxon>
        <taxon>eudicotyledons</taxon>
        <taxon>Gunneridae</taxon>
        <taxon>Pentapetalae</taxon>
        <taxon>rosids</taxon>
        <taxon>fabids</taxon>
        <taxon>Cucurbitales</taxon>
        <taxon>Cucurbitaceae</taxon>
        <taxon>Momordiceae</taxon>
        <taxon>Momordica</taxon>
    </lineage>
</organism>
<dbReference type="SMART" id="SM01037">
    <property type="entry name" value="Bet_v_1"/>
    <property type="match status" value="1"/>
</dbReference>
<evidence type="ECO:0000313" key="3">
    <source>
        <dbReference type="Proteomes" id="UP000504603"/>
    </source>
</evidence>
<evidence type="ECO:0000259" key="2">
    <source>
        <dbReference type="SMART" id="SM01037"/>
    </source>
</evidence>